<dbReference type="GO" id="GO:0001002">
    <property type="term" value="F:RNA polymerase III type 1 promoter sequence-specific DNA binding"/>
    <property type="evidence" value="ECO:0007669"/>
    <property type="project" value="TreeGrafter"/>
</dbReference>
<evidence type="ECO:0000256" key="3">
    <source>
        <dbReference type="ARBA" id="ARBA00023163"/>
    </source>
</evidence>
<evidence type="ECO:0000313" key="8">
    <source>
        <dbReference type="EMBL" id="KAB0797465.1"/>
    </source>
</evidence>
<dbReference type="AlphaFoldDB" id="A0A5N4AJD9"/>
<dbReference type="GO" id="GO:0000127">
    <property type="term" value="C:transcription factor TFIIIC complex"/>
    <property type="evidence" value="ECO:0007669"/>
    <property type="project" value="InterPro"/>
</dbReference>
<keyword evidence="4" id="KW-0539">Nucleus</keyword>
<sequence length="640" mass="72935">MSTETEKDSAQPQSERSTKYIFLNKSTVHNSTSIADISQKLLCIEYPGIVDSVDTMIESLGGMHNVEMAVGNYNRRLELKFRPNDIFCKPCWGDKDFKTSLLVKITVHKSVNSGPSSSKSFDVNETTYSYKPVGVIPMTFKFNRLCDFQYLPLVPQLGETETAESTCCNIYEKIIPSKVPDLKWFESEESKTMPFFFPPPVFAKFNTSKDNKLYYERYKYYEKVLPEFAQRLKKEADNKKQEPKNLIGGRSRTFRKANSIFVNVNAKNMNIPEGPTEDALDTIRKRGLLCDSGPMVTIKKLFEERPIWSKSALLHKSGIRSDRLKVILPGVAYYCPTGPWRIMWCKFGYNPTLDPNSRIYQTFDFRIRASGGLKVKVQAKRSYSSNILQYKAGPITTSKFSLKDCSSENVVVKRTVDENFYILKPGVLPPARQMFYQYCDLELPEIKDMIARLPQITSDMKYDRKNGWLPNGFHEHCREISNSYVTDYVKKLLVDEKKKMDMEKERDINFGSQNKPTQSNKPDVTILGATIVIDDDEDGEEGNTRKPDGTDSEDEQMDFDGDELDGDIIDSDEAEDANDELGEVIDMKAVEEINEIIGSMDDPEAQVQSGSGDKDSEDEFDPELIKLYRKLILSNVDGSS</sequence>
<feature type="compositionally biased region" description="Acidic residues" evidence="5">
    <location>
        <begin position="550"/>
        <end position="582"/>
    </location>
</feature>
<evidence type="ECO:0000259" key="6">
    <source>
        <dbReference type="Pfam" id="PF09734"/>
    </source>
</evidence>
<comment type="subcellular location">
    <subcellularLocation>
        <location evidence="1">Nucleus</location>
    </subcellularLocation>
</comment>
<name>A0A5N4AJD9_PHOPY</name>
<comment type="caution">
    <text evidence="8">The sequence shown here is derived from an EMBL/GenBank/DDBJ whole genome shotgun (WGS) entry which is preliminary data.</text>
</comment>
<feature type="domain" description="Transcription factor IIIC subunit Tfc1/Sfc1 triple barrel" evidence="7">
    <location>
        <begin position="43"/>
        <end position="151"/>
    </location>
</feature>
<dbReference type="Pfam" id="PF17682">
    <property type="entry name" value="Tau95_N"/>
    <property type="match status" value="1"/>
</dbReference>
<feature type="domain" description="Transcription factor IIIC subunit 5 HTH" evidence="6">
    <location>
        <begin position="196"/>
        <end position="366"/>
    </location>
</feature>
<evidence type="ECO:0008006" key="10">
    <source>
        <dbReference type="Google" id="ProtNLM"/>
    </source>
</evidence>
<dbReference type="Pfam" id="PF09734">
    <property type="entry name" value="Tau95"/>
    <property type="match status" value="1"/>
</dbReference>
<evidence type="ECO:0000256" key="4">
    <source>
        <dbReference type="ARBA" id="ARBA00023242"/>
    </source>
</evidence>
<dbReference type="EMBL" id="VVIM01000006">
    <property type="protein sequence ID" value="KAB0797465.1"/>
    <property type="molecule type" value="Genomic_DNA"/>
</dbReference>
<dbReference type="GO" id="GO:0005634">
    <property type="term" value="C:nucleus"/>
    <property type="evidence" value="ECO:0007669"/>
    <property type="project" value="UniProtKB-SubCell"/>
</dbReference>
<protein>
    <recommendedName>
        <fullName evidence="10">Transcription factor IIIC subunit 5 HTH domain-containing protein</fullName>
    </recommendedName>
</protein>
<dbReference type="FunCoup" id="A0A5N4AJD9">
    <property type="interactions" value="603"/>
</dbReference>
<evidence type="ECO:0000256" key="2">
    <source>
        <dbReference type="ARBA" id="ARBA00023125"/>
    </source>
</evidence>
<dbReference type="OrthoDB" id="5598268at2759"/>
<dbReference type="Gene3D" id="3.30.200.160">
    <property type="entry name" value="TFIIIC, subcomplex tauA, subunit Sfc1, barrel domain"/>
    <property type="match status" value="1"/>
</dbReference>
<dbReference type="InterPro" id="IPR040454">
    <property type="entry name" value="TF_IIIC_Tfc1/Sfc1"/>
</dbReference>
<evidence type="ECO:0000259" key="7">
    <source>
        <dbReference type="Pfam" id="PF17682"/>
    </source>
</evidence>
<evidence type="ECO:0000313" key="9">
    <source>
        <dbReference type="Proteomes" id="UP000327044"/>
    </source>
</evidence>
<dbReference type="InterPro" id="IPR019136">
    <property type="entry name" value="TF_IIIC_su-5_HTH"/>
</dbReference>
<feature type="region of interest" description="Disordered" evidence="5">
    <location>
        <begin position="506"/>
        <end position="525"/>
    </location>
</feature>
<keyword evidence="2" id="KW-0238">DNA-binding</keyword>
<proteinExistence type="predicted"/>
<gene>
    <name evidence="8" type="ORF">PPYR_08458</name>
</gene>
<organism evidence="8 9">
    <name type="scientific">Photinus pyralis</name>
    <name type="common">Common eastern firefly</name>
    <name type="synonym">Lampyris pyralis</name>
    <dbReference type="NCBI Taxonomy" id="7054"/>
    <lineage>
        <taxon>Eukaryota</taxon>
        <taxon>Metazoa</taxon>
        <taxon>Ecdysozoa</taxon>
        <taxon>Arthropoda</taxon>
        <taxon>Hexapoda</taxon>
        <taxon>Insecta</taxon>
        <taxon>Pterygota</taxon>
        <taxon>Neoptera</taxon>
        <taxon>Endopterygota</taxon>
        <taxon>Coleoptera</taxon>
        <taxon>Polyphaga</taxon>
        <taxon>Elateriformia</taxon>
        <taxon>Elateroidea</taxon>
        <taxon>Lampyridae</taxon>
        <taxon>Lampyrinae</taxon>
        <taxon>Photinus</taxon>
    </lineage>
</organism>
<feature type="region of interest" description="Disordered" evidence="5">
    <location>
        <begin position="594"/>
        <end position="621"/>
    </location>
</feature>
<dbReference type="Proteomes" id="UP000327044">
    <property type="component" value="Unassembled WGS sequence"/>
</dbReference>
<dbReference type="PANTHER" id="PTHR13230:SF5">
    <property type="entry name" value="GENERAL TRANSCRIPTION FACTOR 3C POLYPEPTIDE 5"/>
    <property type="match status" value="1"/>
</dbReference>
<dbReference type="InterPro" id="IPR041499">
    <property type="entry name" value="Tfc1/Sfc1_N"/>
</dbReference>
<dbReference type="GO" id="GO:0006384">
    <property type="term" value="P:transcription initiation at RNA polymerase III promoter"/>
    <property type="evidence" value="ECO:0007669"/>
    <property type="project" value="InterPro"/>
</dbReference>
<dbReference type="GO" id="GO:0001003">
    <property type="term" value="F:RNA polymerase III type 2 promoter sequence-specific DNA binding"/>
    <property type="evidence" value="ECO:0007669"/>
    <property type="project" value="TreeGrafter"/>
</dbReference>
<keyword evidence="9" id="KW-1185">Reference proteome</keyword>
<dbReference type="InParanoid" id="A0A5N4AJD9"/>
<accession>A0A5N4AJD9</accession>
<feature type="compositionally biased region" description="Polar residues" evidence="5">
    <location>
        <begin position="510"/>
        <end position="522"/>
    </location>
</feature>
<feature type="region of interest" description="Disordered" evidence="5">
    <location>
        <begin position="531"/>
        <end position="582"/>
    </location>
</feature>
<evidence type="ECO:0000256" key="1">
    <source>
        <dbReference type="ARBA" id="ARBA00004123"/>
    </source>
</evidence>
<dbReference type="InterPro" id="IPR042536">
    <property type="entry name" value="TFIIIC_tauA_Sfc1"/>
</dbReference>
<keyword evidence="3" id="KW-0804">Transcription</keyword>
<evidence type="ECO:0000256" key="5">
    <source>
        <dbReference type="SAM" id="MobiDB-lite"/>
    </source>
</evidence>
<reference evidence="8 9" key="1">
    <citation type="journal article" date="2018" name="Elife">
        <title>Firefly genomes illuminate parallel origins of bioluminescence in beetles.</title>
        <authorList>
            <person name="Fallon T.R."/>
            <person name="Lower S.E."/>
            <person name="Chang C.H."/>
            <person name="Bessho-Uehara M."/>
            <person name="Martin G.J."/>
            <person name="Bewick A.J."/>
            <person name="Behringer M."/>
            <person name="Debat H.J."/>
            <person name="Wong I."/>
            <person name="Day J.C."/>
            <person name="Suvorov A."/>
            <person name="Silva C.J."/>
            <person name="Stanger-Hall K.F."/>
            <person name="Hall D.W."/>
            <person name="Schmitz R.J."/>
            <person name="Nelson D.R."/>
            <person name="Lewis S.M."/>
            <person name="Shigenobu S."/>
            <person name="Bybee S.M."/>
            <person name="Larracuente A.M."/>
            <person name="Oba Y."/>
            <person name="Weng J.K."/>
        </authorList>
    </citation>
    <scope>NUCLEOTIDE SEQUENCE [LARGE SCALE GENOMIC DNA]</scope>
    <source>
        <strain evidence="8">1611_PpyrPB1</strain>
        <tissue evidence="8">Whole body</tissue>
    </source>
</reference>
<dbReference type="PANTHER" id="PTHR13230">
    <property type="entry name" value="GENERAL TRANSCRIPTION FACTOR IIIC, POLYPEPTIDE 5"/>
    <property type="match status" value="1"/>
</dbReference>